<dbReference type="SUPFAM" id="SSF46689">
    <property type="entry name" value="Homeodomain-like"/>
    <property type="match status" value="1"/>
</dbReference>
<feature type="transmembrane region" description="Helical" evidence="4">
    <location>
        <begin position="115"/>
        <end position="136"/>
    </location>
</feature>
<protein>
    <submittedName>
        <fullName evidence="6">Helix-turn-helix domain-containing protein</fullName>
    </submittedName>
</protein>
<comment type="caution">
    <text evidence="6">The sequence shown here is derived from an EMBL/GenBank/DDBJ whole genome shotgun (WGS) entry which is preliminary data.</text>
</comment>
<dbReference type="PROSITE" id="PS00041">
    <property type="entry name" value="HTH_ARAC_FAMILY_1"/>
    <property type="match status" value="1"/>
</dbReference>
<keyword evidence="3" id="KW-0804">Transcription</keyword>
<evidence type="ECO:0000256" key="2">
    <source>
        <dbReference type="ARBA" id="ARBA00023125"/>
    </source>
</evidence>
<keyword evidence="4" id="KW-1133">Transmembrane helix</keyword>
<dbReference type="Pfam" id="PF12833">
    <property type="entry name" value="HTH_18"/>
    <property type="match status" value="1"/>
</dbReference>
<reference evidence="6 7" key="1">
    <citation type="submission" date="2023-09" db="EMBL/GenBank/DDBJ databases">
        <authorList>
            <person name="Rey-Velasco X."/>
        </authorList>
    </citation>
    <scope>NUCLEOTIDE SEQUENCE [LARGE SCALE GENOMIC DNA]</scope>
    <source>
        <strain evidence="6 7">F388</strain>
    </source>
</reference>
<dbReference type="InterPro" id="IPR009057">
    <property type="entry name" value="Homeodomain-like_sf"/>
</dbReference>
<keyword evidence="4" id="KW-0812">Transmembrane</keyword>
<sequence length="360" mass="41721">MFKLICTLYTEFNMGMNQQLLFFFSAIGAFNGLLVGLYFVFFIKPKNLSNKLLGALFLALSVRVGKSVFLYFYDTIADVYIQFGLFACWLIGPLLFYYVRSAVTPKSTLVKEATLLILLLSIIGIAINVLFSWSAYHNLWNYFIKVIYLQWLGFVVITGWILHKYRNKWFINSKNKPFRLWLASIYFGNLIICLAFNTGNYTSYIVGALSFSFVFYALILLLTFHKRRDELLFLKTKKYKSNQLNAKDAKELGTQLEDILKKERLFLDANLSLDQVAKLLNVHRGKISQALNEYLHTNFNDFVNAYRIQEAKAMVHNKRDYTFEAIAMDCGFNSKSTFYAAFKKHTGMTPSKFRDQVLKA</sequence>
<dbReference type="SMART" id="SM00342">
    <property type="entry name" value="HTH_ARAC"/>
    <property type="match status" value="1"/>
</dbReference>
<evidence type="ECO:0000313" key="6">
    <source>
        <dbReference type="EMBL" id="MDT0607781.1"/>
    </source>
</evidence>
<evidence type="ECO:0000256" key="4">
    <source>
        <dbReference type="SAM" id="Phobius"/>
    </source>
</evidence>
<dbReference type="InterPro" id="IPR020449">
    <property type="entry name" value="Tscrpt_reg_AraC-type_HTH"/>
</dbReference>
<dbReference type="EMBL" id="JAVRHR010000002">
    <property type="protein sequence ID" value="MDT0607781.1"/>
    <property type="molecule type" value="Genomic_DNA"/>
</dbReference>
<gene>
    <name evidence="6" type="ORF">RM706_12095</name>
</gene>
<evidence type="ECO:0000313" key="7">
    <source>
        <dbReference type="Proteomes" id="UP001255246"/>
    </source>
</evidence>
<feature type="transmembrane region" description="Helical" evidence="4">
    <location>
        <begin position="142"/>
        <end position="162"/>
    </location>
</feature>
<dbReference type="PRINTS" id="PR00032">
    <property type="entry name" value="HTHARAC"/>
</dbReference>
<dbReference type="Gene3D" id="1.10.10.60">
    <property type="entry name" value="Homeodomain-like"/>
    <property type="match status" value="2"/>
</dbReference>
<feature type="transmembrane region" description="Helical" evidence="4">
    <location>
        <begin position="178"/>
        <end position="198"/>
    </location>
</feature>
<organism evidence="6 7">
    <name type="scientific">Croceitalea rosinachiae</name>
    <dbReference type="NCBI Taxonomy" id="3075596"/>
    <lineage>
        <taxon>Bacteria</taxon>
        <taxon>Pseudomonadati</taxon>
        <taxon>Bacteroidota</taxon>
        <taxon>Flavobacteriia</taxon>
        <taxon>Flavobacteriales</taxon>
        <taxon>Flavobacteriaceae</taxon>
        <taxon>Croceitalea</taxon>
    </lineage>
</organism>
<feature type="transmembrane region" description="Helical" evidence="4">
    <location>
        <begin position="204"/>
        <end position="224"/>
    </location>
</feature>
<keyword evidence="7" id="KW-1185">Reference proteome</keyword>
<evidence type="ECO:0000256" key="1">
    <source>
        <dbReference type="ARBA" id="ARBA00023015"/>
    </source>
</evidence>
<dbReference type="PANTHER" id="PTHR43280">
    <property type="entry name" value="ARAC-FAMILY TRANSCRIPTIONAL REGULATOR"/>
    <property type="match status" value="1"/>
</dbReference>
<keyword evidence="4" id="KW-0472">Membrane</keyword>
<dbReference type="PANTHER" id="PTHR43280:SF29">
    <property type="entry name" value="ARAC-FAMILY TRANSCRIPTIONAL REGULATOR"/>
    <property type="match status" value="1"/>
</dbReference>
<name>A0ABU3AC78_9FLAO</name>
<keyword evidence="2" id="KW-0238">DNA-binding</keyword>
<dbReference type="InterPro" id="IPR018060">
    <property type="entry name" value="HTH_AraC"/>
</dbReference>
<feature type="transmembrane region" description="Helical" evidence="4">
    <location>
        <begin position="53"/>
        <end position="73"/>
    </location>
</feature>
<proteinExistence type="predicted"/>
<dbReference type="PROSITE" id="PS01124">
    <property type="entry name" value="HTH_ARAC_FAMILY_2"/>
    <property type="match status" value="1"/>
</dbReference>
<dbReference type="InterPro" id="IPR018062">
    <property type="entry name" value="HTH_AraC-typ_CS"/>
</dbReference>
<dbReference type="Proteomes" id="UP001255246">
    <property type="component" value="Unassembled WGS sequence"/>
</dbReference>
<dbReference type="RefSeq" id="WP_311351839.1">
    <property type="nucleotide sequence ID" value="NZ_JAVRHR010000002.1"/>
</dbReference>
<evidence type="ECO:0000259" key="5">
    <source>
        <dbReference type="PROSITE" id="PS01124"/>
    </source>
</evidence>
<feature type="transmembrane region" description="Helical" evidence="4">
    <location>
        <begin position="79"/>
        <end position="99"/>
    </location>
</feature>
<accession>A0ABU3AC78</accession>
<keyword evidence="1" id="KW-0805">Transcription regulation</keyword>
<feature type="transmembrane region" description="Helical" evidence="4">
    <location>
        <begin position="20"/>
        <end position="41"/>
    </location>
</feature>
<evidence type="ECO:0000256" key="3">
    <source>
        <dbReference type="ARBA" id="ARBA00023163"/>
    </source>
</evidence>
<feature type="domain" description="HTH araC/xylS-type" evidence="5">
    <location>
        <begin position="250"/>
        <end position="356"/>
    </location>
</feature>